<feature type="region of interest" description="Disordered" evidence="1">
    <location>
        <begin position="340"/>
        <end position="364"/>
    </location>
</feature>
<evidence type="ECO:0000313" key="4">
    <source>
        <dbReference type="Proteomes" id="UP000747542"/>
    </source>
</evidence>
<comment type="caution">
    <text evidence="3">The sequence shown here is derived from an EMBL/GenBank/DDBJ whole genome shotgun (WGS) entry which is preliminary data.</text>
</comment>
<feature type="compositionally biased region" description="Basic and acidic residues" evidence="1">
    <location>
        <begin position="458"/>
        <end position="474"/>
    </location>
</feature>
<keyword evidence="4" id="KW-1185">Reference proteome</keyword>
<feature type="domain" description="Endonuclease/exonuclease/phosphatase" evidence="2">
    <location>
        <begin position="605"/>
        <end position="706"/>
    </location>
</feature>
<dbReference type="Proteomes" id="UP000747542">
    <property type="component" value="Unassembled WGS sequence"/>
</dbReference>
<feature type="compositionally biased region" description="Basic and acidic residues" evidence="1">
    <location>
        <begin position="489"/>
        <end position="511"/>
    </location>
</feature>
<dbReference type="Gene3D" id="3.60.10.10">
    <property type="entry name" value="Endonuclease/exonuclease/phosphatase"/>
    <property type="match status" value="1"/>
</dbReference>
<keyword evidence="3" id="KW-0808">Transferase</keyword>
<dbReference type="Pfam" id="PF14529">
    <property type="entry name" value="Exo_endo_phos_2"/>
    <property type="match status" value="1"/>
</dbReference>
<keyword evidence="3" id="KW-0548">Nucleotidyltransferase</keyword>
<dbReference type="AlphaFoldDB" id="A0A8J5N3I2"/>
<evidence type="ECO:0000259" key="2">
    <source>
        <dbReference type="Pfam" id="PF14529"/>
    </source>
</evidence>
<evidence type="ECO:0000313" key="3">
    <source>
        <dbReference type="EMBL" id="KAG7172369.1"/>
    </source>
</evidence>
<feature type="compositionally biased region" description="Polar residues" evidence="1">
    <location>
        <begin position="406"/>
        <end position="415"/>
    </location>
</feature>
<reference evidence="3" key="1">
    <citation type="journal article" date="2021" name="Sci. Adv.">
        <title>The American lobster genome reveals insights on longevity, neural, and immune adaptations.</title>
        <authorList>
            <person name="Polinski J.M."/>
            <person name="Zimin A.V."/>
            <person name="Clark K.F."/>
            <person name="Kohn A.B."/>
            <person name="Sadowski N."/>
            <person name="Timp W."/>
            <person name="Ptitsyn A."/>
            <person name="Khanna P."/>
            <person name="Romanova D.Y."/>
            <person name="Williams P."/>
            <person name="Greenwood S.J."/>
            <person name="Moroz L.L."/>
            <person name="Walt D.R."/>
            <person name="Bodnar A.G."/>
        </authorList>
    </citation>
    <scope>NUCLEOTIDE SEQUENCE</scope>
    <source>
        <strain evidence="3">GMGI-L3</strain>
    </source>
</reference>
<feature type="non-terminal residue" evidence="3">
    <location>
        <position position="1"/>
    </location>
</feature>
<proteinExistence type="predicted"/>
<protein>
    <submittedName>
        <fullName evidence="3">RNA-directed DNA polymerase from mobile element jockey-like 36</fullName>
    </submittedName>
</protein>
<evidence type="ECO:0000256" key="1">
    <source>
        <dbReference type="SAM" id="MobiDB-lite"/>
    </source>
</evidence>
<dbReference type="GO" id="GO:0003964">
    <property type="term" value="F:RNA-directed DNA polymerase activity"/>
    <property type="evidence" value="ECO:0007669"/>
    <property type="project" value="UniProtKB-KW"/>
</dbReference>
<dbReference type="EMBL" id="JAHLQT010011499">
    <property type="protein sequence ID" value="KAG7172369.1"/>
    <property type="molecule type" value="Genomic_DNA"/>
</dbReference>
<gene>
    <name evidence="3" type="ORF">Hamer_G027337</name>
</gene>
<feature type="non-terminal residue" evidence="3">
    <location>
        <position position="1256"/>
    </location>
</feature>
<feature type="compositionally biased region" description="Polar residues" evidence="1">
    <location>
        <begin position="258"/>
        <end position="271"/>
    </location>
</feature>
<feature type="region of interest" description="Disordered" evidence="1">
    <location>
        <begin position="396"/>
        <end position="420"/>
    </location>
</feature>
<keyword evidence="3" id="KW-0695">RNA-directed DNA polymerase</keyword>
<dbReference type="SUPFAM" id="SSF56219">
    <property type="entry name" value="DNase I-like"/>
    <property type="match status" value="1"/>
</dbReference>
<feature type="region of interest" description="Disordered" evidence="1">
    <location>
        <begin position="229"/>
        <end position="276"/>
    </location>
</feature>
<feature type="compositionally biased region" description="Polar residues" evidence="1">
    <location>
        <begin position="77"/>
        <end position="109"/>
    </location>
</feature>
<sequence length="1256" mass="141636">RLRKEDDSSDMANMSPAIHPVAEPPTVAIPTVMKYKIPKETEFDHAYEVVVALELQYKNIKFSVKPNLVGDLILPPKTTTQPRSSDNTIRPRGENNQNGPTAISSGTTCRSRHKTFKSDQGRALCYKSGQSTDKASDSGHQGDSRRGGRPRQLGDLQVASFCPRTTTMLQMSEIWTSPIQVPQKREMWHLQPKPHDRNVHSETQRRNHHDSQVPKLWKETSRLEHIMPREERADESCNGKSSTTKQNRSTSEHIRVGSSATECSQPNTHSAPTVRGFLPCTSSTRLQDKIEDTGTKSVNAGNHDKPVDSATAAPELCSSKRTEHSSIGGEHHIAWDTATPSGDHPTEYTAACQSTSGIHRRTNKTDDHYYDSEFLYDNAKTRYQLRKYNKCSYDTAHRKDAGRPDLQNSTTTSGTDDALETDIRQEEELAIQEITQNRETSSPLQQIKRNRTTNTDRQQTRDHRQERQHPEERRKKSRDSTSCASLRAGGERLDHERREQLQHQRRRDNDRIAQPPCNLKITQWNVQGLSNKQHTVQAAALAKNIDVFTLQETLMPKDQQFHLPGYQHMILVRATIPSSEVEPVHCGDGVEAQAVRIHLANDSLVVYNIYKPPTKRLESGELLTQATQELVLIAGDFNAHHPTINSTTRMNLDGRHLVELLTDVPEISLINTGEPTHVLGGTLNLTFISTELIPEMNDELTSDHFATTTTLRMELLPPPPRPPPRWHNKKANWKLYQDELQKWFSNYEPAEYFDQLNQDLTGAIQHAAEKAVPKTNPTNRHHKDYWFYNDEVREQNHRINTFRRHLRQYPSPEGVKLLRAAVQHARQITQKIREDKWLEWCATFNAHTSLSELWRKLRIATGKLPRSPAHPQPLQEANRLQSTLQNALALEIRLHLQQVQLEREVVVRQAIEQADTTDCLFTIDEIRRARKTSKDTAPGRDGITYSLLSNAGLAGELALITVINASWSAGKLSPISITACIGKTALNDGPYTTPLENWTTSPQYLWIYQRDRIGKRVNMMRAMTGPKVGAGHVVLRTLHIHAIRSLTDYATPALNTLSEGQWAKLEVAQNNATRAIVKAPMWTKIENLHMETGLTSLQTRAEQLTACFATKLITRAREGDIKNGLLRAVNLNTDVCNKKTWLLCATDAVNRLKLKDTILSKGSDTMSPENSTPAPWESPPAVFNILQTGTRKADCNPHELRQIAERNMKALTPHNSTVYYTDGSVETTSTKAGAAFTIEGGNTSLWRTSDGCSTLQ</sequence>
<feature type="compositionally biased region" description="Polar residues" evidence="1">
    <location>
        <begin position="434"/>
        <end position="447"/>
    </location>
</feature>
<name>A0A8J5N3I2_HOMAM</name>
<accession>A0A8J5N3I2</accession>
<feature type="region of interest" description="Disordered" evidence="1">
    <location>
        <begin position="434"/>
        <end position="514"/>
    </location>
</feature>
<organism evidence="3 4">
    <name type="scientific">Homarus americanus</name>
    <name type="common">American lobster</name>
    <dbReference type="NCBI Taxonomy" id="6706"/>
    <lineage>
        <taxon>Eukaryota</taxon>
        <taxon>Metazoa</taxon>
        <taxon>Ecdysozoa</taxon>
        <taxon>Arthropoda</taxon>
        <taxon>Crustacea</taxon>
        <taxon>Multicrustacea</taxon>
        <taxon>Malacostraca</taxon>
        <taxon>Eumalacostraca</taxon>
        <taxon>Eucarida</taxon>
        <taxon>Decapoda</taxon>
        <taxon>Pleocyemata</taxon>
        <taxon>Astacidea</taxon>
        <taxon>Nephropoidea</taxon>
        <taxon>Nephropidae</taxon>
        <taxon>Homarus</taxon>
    </lineage>
</organism>
<feature type="region of interest" description="Disordered" evidence="1">
    <location>
        <begin position="194"/>
        <end position="213"/>
    </location>
</feature>
<feature type="region of interest" description="Disordered" evidence="1">
    <location>
        <begin position="1"/>
        <end position="22"/>
    </location>
</feature>
<feature type="compositionally biased region" description="Basic and acidic residues" evidence="1">
    <location>
        <begin position="134"/>
        <end position="146"/>
    </location>
</feature>
<dbReference type="InterPro" id="IPR036691">
    <property type="entry name" value="Endo/exonu/phosph_ase_sf"/>
</dbReference>
<dbReference type="InterPro" id="IPR005135">
    <property type="entry name" value="Endo/exonuclease/phosphatase"/>
</dbReference>
<feature type="compositionally biased region" description="Polar residues" evidence="1">
    <location>
        <begin position="238"/>
        <end position="249"/>
    </location>
</feature>
<feature type="region of interest" description="Disordered" evidence="1">
    <location>
        <begin position="71"/>
        <end position="156"/>
    </location>
</feature>